<feature type="transmembrane region" description="Helical" evidence="1">
    <location>
        <begin position="166"/>
        <end position="185"/>
    </location>
</feature>
<dbReference type="AlphaFoldDB" id="A0A7W6EF97"/>
<proteinExistence type="predicted"/>
<keyword evidence="1" id="KW-0472">Membrane</keyword>
<evidence type="ECO:0000256" key="1">
    <source>
        <dbReference type="SAM" id="Phobius"/>
    </source>
</evidence>
<feature type="transmembrane region" description="Helical" evidence="1">
    <location>
        <begin position="104"/>
        <end position="121"/>
    </location>
</feature>
<feature type="transmembrane region" description="Helical" evidence="1">
    <location>
        <begin position="15"/>
        <end position="34"/>
    </location>
</feature>
<feature type="transmembrane region" description="Helical" evidence="1">
    <location>
        <begin position="71"/>
        <end position="92"/>
    </location>
</feature>
<name>A0A7W6EF97_9HYPH</name>
<keyword evidence="3" id="KW-1185">Reference proteome</keyword>
<evidence type="ECO:0000313" key="2">
    <source>
        <dbReference type="EMBL" id="MBB3808610.1"/>
    </source>
</evidence>
<sequence length="199" mass="22665">MSMSASPTQSLRFTIFKYVVYGLLVLNIGLFLIFGEPHEAIDSLGWMLLLGSFEYETSTSDEDYSSPLEKYILWTLQFMGYAFAIYATWSYWQVEQWADFINASAWLCVCAAISYDVHVPGEYGGLEWRIRNLVKGVLYAILFGVAIWWAYDGLVVDQSAHALLELYDALLWIVCFGVIELNIFASESEDENEYEAATS</sequence>
<protein>
    <submittedName>
        <fullName evidence="2">Uncharacterized protein</fullName>
    </submittedName>
</protein>
<keyword evidence="1" id="KW-0812">Transmembrane</keyword>
<organism evidence="2 3">
    <name type="scientific">Pseudochelatococcus contaminans</name>
    <dbReference type="NCBI Taxonomy" id="1538103"/>
    <lineage>
        <taxon>Bacteria</taxon>
        <taxon>Pseudomonadati</taxon>
        <taxon>Pseudomonadota</taxon>
        <taxon>Alphaproteobacteria</taxon>
        <taxon>Hyphomicrobiales</taxon>
        <taxon>Chelatococcaceae</taxon>
        <taxon>Pseudochelatococcus</taxon>
    </lineage>
</organism>
<keyword evidence="1" id="KW-1133">Transmembrane helix</keyword>
<evidence type="ECO:0000313" key="3">
    <source>
        <dbReference type="Proteomes" id="UP000537592"/>
    </source>
</evidence>
<dbReference type="Proteomes" id="UP000537592">
    <property type="component" value="Unassembled WGS sequence"/>
</dbReference>
<gene>
    <name evidence="2" type="ORF">FHS81_000664</name>
</gene>
<comment type="caution">
    <text evidence="2">The sequence shown here is derived from an EMBL/GenBank/DDBJ whole genome shotgun (WGS) entry which is preliminary data.</text>
</comment>
<reference evidence="2 3" key="1">
    <citation type="submission" date="2020-08" db="EMBL/GenBank/DDBJ databases">
        <title>Genomic Encyclopedia of Type Strains, Phase IV (KMG-IV): sequencing the most valuable type-strain genomes for metagenomic binning, comparative biology and taxonomic classification.</title>
        <authorList>
            <person name="Goeker M."/>
        </authorList>
    </citation>
    <scope>NUCLEOTIDE SEQUENCE [LARGE SCALE GENOMIC DNA]</scope>
    <source>
        <strain evidence="2 3">DSM 28760</strain>
    </source>
</reference>
<dbReference type="EMBL" id="JACICC010000001">
    <property type="protein sequence ID" value="MBB3808610.1"/>
    <property type="molecule type" value="Genomic_DNA"/>
</dbReference>
<feature type="transmembrane region" description="Helical" evidence="1">
    <location>
        <begin position="133"/>
        <end position="151"/>
    </location>
</feature>
<dbReference type="RefSeq" id="WP_183750584.1">
    <property type="nucleotide sequence ID" value="NZ_JACICC010000001.1"/>
</dbReference>
<accession>A0A7W6EF97</accession>